<dbReference type="AlphaFoldDB" id="J8PJ66"/>
<proteinExistence type="predicted"/>
<feature type="compositionally biased region" description="Basic residues" evidence="3">
    <location>
        <begin position="106"/>
        <end position="116"/>
    </location>
</feature>
<dbReference type="PANTHER" id="PTHR22792">
    <property type="entry name" value="LUPUS LA PROTEIN-RELATED"/>
    <property type="match status" value="1"/>
</dbReference>
<sequence>MSSQDSNDNLKNLPLMTEDKKQNASSLKLAPIPTTSPWKSTSLDSTTAFPVEGLTDIAKPSKPNKISSGSIRLTSNTKWTPITPSLTITGSKDVNSSLGRNAKNAKNNKKMKKHGKNNNNSNKIVSNDRAVAVSESRGTSATASTSFNNNSKKATMNSNPEVASASNDQKTTNGKGSSDGRKSKNWQNRNVKTRHNNENHNSMHNKTAHYDNSFSNSHQSRHGYTPNAGRWLNNNFRPGYNQQSHFHPSQNYNIYNYQPQLPVPYYYEIEPIVKSIESIKNQIEFYFSEENLKNDEFLKSKFSKTNDGFIPMALIGKFYRMVNLSLGGNLSLILAAMREILNNNETNNLEIAFGSTESTPEGASFEYNPLDNYFIRCINWSDYITANYSDESEKYRIEKILEIGDLDNYSFMGYPSFSPSNVNVNGKKKNQTHDGSEMSREFEQNLQIND</sequence>
<keyword evidence="6" id="KW-1185">Reference proteome</keyword>
<dbReference type="PROSITE" id="PS50961">
    <property type="entry name" value="HTH_LA"/>
    <property type="match status" value="1"/>
</dbReference>
<feature type="compositionally biased region" description="Basic and acidic residues" evidence="3">
    <location>
        <begin position="431"/>
        <end position="443"/>
    </location>
</feature>
<gene>
    <name evidence="5" type="ORF">SU7_2810</name>
</gene>
<evidence type="ECO:0000256" key="2">
    <source>
        <dbReference type="PROSITE-ProRule" id="PRU00332"/>
    </source>
</evidence>
<evidence type="ECO:0000313" key="6">
    <source>
        <dbReference type="Proteomes" id="UP000006968"/>
    </source>
</evidence>
<dbReference type="EMBL" id="ALIE01000160">
    <property type="protein sequence ID" value="EJS42130.1"/>
    <property type="molecule type" value="Genomic_DNA"/>
</dbReference>
<feature type="compositionally biased region" description="Low complexity" evidence="3">
    <location>
        <begin position="139"/>
        <end position="155"/>
    </location>
</feature>
<dbReference type="InterPro" id="IPR036388">
    <property type="entry name" value="WH-like_DNA-bd_sf"/>
</dbReference>
<dbReference type="PANTHER" id="PTHR22792:SF132">
    <property type="entry name" value="LA-RELATED PROTEIN 1"/>
    <property type="match status" value="1"/>
</dbReference>
<dbReference type="CDD" id="cd07323">
    <property type="entry name" value="LAM"/>
    <property type="match status" value="1"/>
</dbReference>
<feature type="compositionally biased region" description="Polar residues" evidence="3">
    <location>
        <begin position="199"/>
        <end position="218"/>
    </location>
</feature>
<dbReference type="HOGENOM" id="CLU_039873_0_0_1"/>
<dbReference type="InterPro" id="IPR036390">
    <property type="entry name" value="WH_DNA-bd_sf"/>
</dbReference>
<organism evidence="5 6">
    <name type="scientific">Saccharomyces arboricola (strain H-6 / AS 2.3317 / CBS 10644)</name>
    <name type="common">Yeast</name>
    <dbReference type="NCBI Taxonomy" id="1160507"/>
    <lineage>
        <taxon>Eukaryota</taxon>
        <taxon>Fungi</taxon>
        <taxon>Dikarya</taxon>
        <taxon>Ascomycota</taxon>
        <taxon>Saccharomycotina</taxon>
        <taxon>Saccharomycetes</taxon>
        <taxon>Saccharomycetales</taxon>
        <taxon>Saccharomycetaceae</taxon>
        <taxon>Saccharomyces</taxon>
    </lineage>
</organism>
<evidence type="ECO:0000259" key="4">
    <source>
        <dbReference type="PROSITE" id="PS50961"/>
    </source>
</evidence>
<dbReference type="Gene3D" id="1.10.10.10">
    <property type="entry name" value="Winged helix-like DNA-binding domain superfamily/Winged helix DNA-binding domain"/>
    <property type="match status" value="1"/>
</dbReference>
<comment type="caution">
    <text evidence="5">The sequence shown here is derived from an EMBL/GenBank/DDBJ whole genome shotgun (WGS) entry which is preliminary data.</text>
</comment>
<dbReference type="Pfam" id="PF05383">
    <property type="entry name" value="La"/>
    <property type="match status" value="1"/>
</dbReference>
<dbReference type="GO" id="GO:0005829">
    <property type="term" value="C:cytosol"/>
    <property type="evidence" value="ECO:0007669"/>
    <property type="project" value="TreeGrafter"/>
</dbReference>
<feature type="compositionally biased region" description="Polar residues" evidence="3">
    <location>
        <begin position="1"/>
        <end position="10"/>
    </location>
</feature>
<feature type="compositionally biased region" description="Polar residues" evidence="3">
    <location>
        <begin position="33"/>
        <end position="43"/>
    </location>
</feature>
<feature type="domain" description="HTH La-type RNA-binding" evidence="4">
    <location>
        <begin position="269"/>
        <end position="372"/>
    </location>
</feature>
<feature type="compositionally biased region" description="Polar residues" evidence="3">
    <location>
        <begin position="156"/>
        <end position="176"/>
    </location>
</feature>
<evidence type="ECO:0000313" key="5">
    <source>
        <dbReference type="EMBL" id="EJS42130.1"/>
    </source>
</evidence>
<dbReference type="SUPFAM" id="SSF46785">
    <property type="entry name" value="Winged helix' DNA-binding domain"/>
    <property type="match status" value="1"/>
</dbReference>
<dbReference type="Proteomes" id="UP000006968">
    <property type="component" value="Chromosome XIII"/>
</dbReference>
<name>J8PJ66_SACAR</name>
<dbReference type="InterPro" id="IPR006630">
    <property type="entry name" value="La_HTH"/>
</dbReference>
<dbReference type="GO" id="GO:0003723">
    <property type="term" value="F:RNA binding"/>
    <property type="evidence" value="ECO:0007669"/>
    <property type="project" value="UniProtKB-UniRule"/>
</dbReference>
<evidence type="ECO:0000256" key="3">
    <source>
        <dbReference type="SAM" id="MobiDB-lite"/>
    </source>
</evidence>
<evidence type="ECO:0000256" key="1">
    <source>
        <dbReference type="ARBA" id="ARBA00022884"/>
    </source>
</evidence>
<protein>
    <submittedName>
        <fullName evidence="5">Slf1p</fullName>
    </submittedName>
</protein>
<feature type="region of interest" description="Disordered" evidence="3">
    <location>
        <begin position="422"/>
        <end position="450"/>
    </location>
</feature>
<dbReference type="GO" id="GO:0045727">
    <property type="term" value="P:positive regulation of translation"/>
    <property type="evidence" value="ECO:0007669"/>
    <property type="project" value="TreeGrafter"/>
</dbReference>
<dbReference type="GO" id="GO:0010494">
    <property type="term" value="C:cytoplasmic stress granule"/>
    <property type="evidence" value="ECO:0007669"/>
    <property type="project" value="TreeGrafter"/>
</dbReference>
<feature type="compositionally biased region" description="Polar residues" evidence="3">
    <location>
        <begin position="86"/>
        <end position="99"/>
    </location>
</feature>
<dbReference type="OrthoDB" id="340227at2759"/>
<keyword evidence="1 2" id="KW-0694">RNA-binding</keyword>
<feature type="region of interest" description="Disordered" evidence="3">
    <location>
        <begin position="86"/>
        <end position="225"/>
    </location>
</feature>
<accession>J8PJ66</accession>
<dbReference type="SMART" id="SM00715">
    <property type="entry name" value="LA"/>
    <property type="match status" value="1"/>
</dbReference>
<reference evidence="5 6" key="1">
    <citation type="journal article" date="2013" name="BMC Genomics">
        <title>High quality de novo sequencing and assembly of the Saccharomyces arboricolus genome.</title>
        <authorList>
            <person name="Liti G."/>
            <person name="Nguyen Ba A.N."/>
            <person name="Blythe M."/>
            <person name="Mueller C.A."/>
            <person name="Bergstroem A."/>
            <person name="Cubillos F.A."/>
            <person name="Dafhnis-Calas F."/>
            <person name="Khoshraftar S."/>
            <person name="Malla S."/>
            <person name="Mehta N."/>
            <person name="Siow C.C."/>
            <person name="Warringer J."/>
            <person name="Moses A.M."/>
            <person name="Louis E.J."/>
            <person name="Nieduszynski C.A."/>
        </authorList>
    </citation>
    <scope>NUCLEOTIDE SEQUENCE [LARGE SCALE GENOMIC DNA]</scope>
    <source>
        <strain evidence="6">H-6 / AS 2.3317 / CBS 10644</strain>
    </source>
</reference>
<feature type="region of interest" description="Disordered" evidence="3">
    <location>
        <begin position="1"/>
        <end position="43"/>
    </location>
</feature>
<dbReference type="InterPro" id="IPR045180">
    <property type="entry name" value="La_dom_prot"/>
</dbReference>